<dbReference type="EMBL" id="ABEU02000005">
    <property type="status" value="NOT_ANNOTATED_CDS"/>
    <property type="molecule type" value="Genomic_DNA"/>
</dbReference>
<dbReference type="Proteomes" id="UP000006727">
    <property type="component" value="Chromosome 5"/>
</dbReference>
<dbReference type="PANTHER" id="PTHR28630">
    <property type="match status" value="1"/>
</dbReference>
<evidence type="ECO:0000256" key="8">
    <source>
        <dbReference type="SAM" id="MobiDB-lite"/>
    </source>
</evidence>
<evidence type="ECO:0000256" key="7">
    <source>
        <dbReference type="ARBA" id="ARBA00032129"/>
    </source>
</evidence>
<organism evidence="9 10">
    <name type="scientific">Physcomitrium patens</name>
    <name type="common">Spreading-leaved earth moss</name>
    <name type="synonym">Physcomitrella patens</name>
    <dbReference type="NCBI Taxonomy" id="3218"/>
    <lineage>
        <taxon>Eukaryota</taxon>
        <taxon>Viridiplantae</taxon>
        <taxon>Streptophyta</taxon>
        <taxon>Embryophyta</taxon>
        <taxon>Bryophyta</taxon>
        <taxon>Bryophytina</taxon>
        <taxon>Bryopsida</taxon>
        <taxon>Funariidae</taxon>
        <taxon>Funariales</taxon>
        <taxon>Funariaceae</taxon>
        <taxon>Physcomitrium</taxon>
    </lineage>
</organism>
<comment type="similarity">
    <text evidence="4">Belongs to the peroxiredoxin-like PRXL2 family. PRXL2A subfamily.</text>
</comment>
<reference evidence="9 10" key="2">
    <citation type="journal article" date="2018" name="Plant J.">
        <title>The Physcomitrella patens chromosome-scale assembly reveals moss genome structure and evolution.</title>
        <authorList>
            <person name="Lang D."/>
            <person name="Ullrich K.K."/>
            <person name="Murat F."/>
            <person name="Fuchs J."/>
            <person name="Jenkins J."/>
            <person name="Haas F.B."/>
            <person name="Piednoel M."/>
            <person name="Gundlach H."/>
            <person name="Van Bel M."/>
            <person name="Meyberg R."/>
            <person name="Vives C."/>
            <person name="Morata J."/>
            <person name="Symeonidi A."/>
            <person name="Hiss M."/>
            <person name="Muchero W."/>
            <person name="Kamisugi Y."/>
            <person name="Saleh O."/>
            <person name="Blanc G."/>
            <person name="Decker E.L."/>
            <person name="van Gessel N."/>
            <person name="Grimwood J."/>
            <person name="Hayes R.D."/>
            <person name="Graham S.W."/>
            <person name="Gunter L.E."/>
            <person name="McDaniel S.F."/>
            <person name="Hoernstein S.N.W."/>
            <person name="Larsson A."/>
            <person name="Li F.W."/>
            <person name="Perroud P.F."/>
            <person name="Phillips J."/>
            <person name="Ranjan P."/>
            <person name="Rokshar D.S."/>
            <person name="Rothfels C.J."/>
            <person name="Schneider L."/>
            <person name="Shu S."/>
            <person name="Stevenson D.W."/>
            <person name="Thummler F."/>
            <person name="Tillich M."/>
            <person name="Villarreal Aguilar J.C."/>
            <person name="Widiez T."/>
            <person name="Wong G.K."/>
            <person name="Wymore A."/>
            <person name="Zhang Y."/>
            <person name="Zimmer A.D."/>
            <person name="Quatrano R.S."/>
            <person name="Mayer K.F.X."/>
            <person name="Goodstein D."/>
            <person name="Casacuberta J.M."/>
            <person name="Vandepoele K."/>
            <person name="Reski R."/>
            <person name="Cuming A.C."/>
            <person name="Tuskan G.A."/>
            <person name="Maumus F."/>
            <person name="Salse J."/>
            <person name="Schmutz J."/>
            <person name="Rensing S.A."/>
        </authorList>
    </citation>
    <scope>NUCLEOTIDE SEQUENCE [LARGE SCALE GENOMIC DNA]</scope>
    <source>
        <strain evidence="9 10">cv. Gransden 2004</strain>
    </source>
</reference>
<sequence>MHSFDVVQDALELRTYLHDRLLMEYADTLEASGKNLQELLIAKPSELTKEYKMKRGHVARFLDKKSNSTIQLPTDLVLPARKITAARHGGAPISLPRTLTMSPPRQRRSEHSNTSTDSTDGGSTSPAVSDLQEYEAPVIMAPMSAQPPVITKGIFSAPEAETRLCGLVKLGGMKQEVTPLSTLEKILVQKLAPQHRKGVNPFRGKGPIQLSSPFKASELWADKPTLILCLRRPGCVMCRAEAHQLYSRKPIFDAMGVQLVLVLHEHIDAEVRAFWPRYWGGVVVVDEKRDFFKALGQGELPKEGIVTGLLLNGAARANLRRAKAAGLDGNYIGEGTIKGGMYIMRPGDRGVAYQFIERNFGDWAPLEEVLQVCSHIQHR</sequence>
<dbReference type="Pfam" id="PF13911">
    <property type="entry name" value="AhpC-TSA_2"/>
    <property type="match status" value="1"/>
</dbReference>
<evidence type="ECO:0000313" key="10">
    <source>
        <dbReference type="Proteomes" id="UP000006727"/>
    </source>
</evidence>
<accession>A0A7I4DQH8</accession>
<dbReference type="GO" id="GO:0005737">
    <property type="term" value="C:cytoplasm"/>
    <property type="evidence" value="ECO:0007669"/>
    <property type="project" value="UniProtKB-SubCell"/>
</dbReference>
<evidence type="ECO:0000256" key="3">
    <source>
        <dbReference type="ARBA" id="ARBA00023284"/>
    </source>
</evidence>
<dbReference type="AlphaFoldDB" id="A0A7I4DQH8"/>
<evidence type="ECO:0000256" key="6">
    <source>
        <dbReference type="ARBA" id="ARBA00032058"/>
    </source>
</evidence>
<dbReference type="InterPro" id="IPR036249">
    <property type="entry name" value="Thioredoxin-like_sf"/>
</dbReference>
<keyword evidence="10" id="KW-1185">Reference proteome</keyword>
<comment type="subcellular location">
    <subcellularLocation>
        <location evidence="1">Cytoplasm</location>
    </subcellularLocation>
</comment>
<gene>
    <name evidence="9" type="primary">LOC112282170</name>
</gene>
<evidence type="ECO:0000256" key="2">
    <source>
        <dbReference type="ARBA" id="ARBA00022490"/>
    </source>
</evidence>
<reference evidence="9" key="3">
    <citation type="submission" date="2020-12" db="UniProtKB">
        <authorList>
            <consortium name="EnsemblPlants"/>
        </authorList>
    </citation>
    <scope>IDENTIFICATION</scope>
</reference>
<dbReference type="EnsemblPlants" id="Pp3c5_12950V3.3">
    <property type="protein sequence ID" value="Pp3c5_12950V3.3"/>
    <property type="gene ID" value="Pp3c5_12950"/>
</dbReference>
<keyword evidence="2" id="KW-0963">Cytoplasm</keyword>
<reference evidence="9 10" key="1">
    <citation type="journal article" date="2008" name="Science">
        <title>The Physcomitrella genome reveals evolutionary insights into the conquest of land by plants.</title>
        <authorList>
            <person name="Rensing S."/>
            <person name="Lang D."/>
            <person name="Zimmer A."/>
            <person name="Terry A."/>
            <person name="Salamov A."/>
            <person name="Shapiro H."/>
            <person name="Nishiyama T."/>
            <person name="Perroud P.-F."/>
            <person name="Lindquist E."/>
            <person name="Kamisugi Y."/>
            <person name="Tanahashi T."/>
            <person name="Sakakibara K."/>
            <person name="Fujita T."/>
            <person name="Oishi K."/>
            <person name="Shin-I T."/>
            <person name="Kuroki Y."/>
            <person name="Toyoda A."/>
            <person name="Suzuki Y."/>
            <person name="Hashimoto A."/>
            <person name="Yamaguchi K."/>
            <person name="Sugano A."/>
            <person name="Kohara Y."/>
            <person name="Fujiyama A."/>
            <person name="Anterola A."/>
            <person name="Aoki S."/>
            <person name="Ashton N."/>
            <person name="Barbazuk W.B."/>
            <person name="Barker E."/>
            <person name="Bennetzen J."/>
            <person name="Bezanilla M."/>
            <person name="Blankenship R."/>
            <person name="Cho S.H."/>
            <person name="Dutcher S."/>
            <person name="Estelle M."/>
            <person name="Fawcett J.A."/>
            <person name="Gundlach H."/>
            <person name="Hanada K."/>
            <person name="Heyl A."/>
            <person name="Hicks K.A."/>
            <person name="Hugh J."/>
            <person name="Lohr M."/>
            <person name="Mayer K."/>
            <person name="Melkozernov A."/>
            <person name="Murata T."/>
            <person name="Nelson D."/>
            <person name="Pils B."/>
            <person name="Prigge M."/>
            <person name="Reiss B."/>
            <person name="Renner T."/>
            <person name="Rombauts S."/>
            <person name="Rushton P."/>
            <person name="Sanderfoot A."/>
            <person name="Schween G."/>
            <person name="Shiu S.-H."/>
            <person name="Stueber K."/>
            <person name="Theodoulou F.L."/>
            <person name="Tu H."/>
            <person name="Van de Peer Y."/>
            <person name="Verrier P.J."/>
            <person name="Waters E."/>
            <person name="Wood A."/>
            <person name="Yang L."/>
            <person name="Cove D."/>
            <person name="Cuming A."/>
            <person name="Hasebe M."/>
            <person name="Lucas S."/>
            <person name="Mishler D.B."/>
            <person name="Reski R."/>
            <person name="Grigoriev I."/>
            <person name="Quatrano R.S."/>
            <person name="Boore J.L."/>
        </authorList>
    </citation>
    <scope>NUCLEOTIDE SEQUENCE [LARGE SCALE GENOMIC DNA]</scope>
    <source>
        <strain evidence="9 10">cv. Gransden 2004</strain>
    </source>
</reference>
<proteinExistence type="inferred from homology"/>
<dbReference type="PANTHER" id="PTHR28630:SF31">
    <property type="entry name" value="PEROXIREDOXIN-LIKE 2A"/>
    <property type="match status" value="1"/>
</dbReference>
<keyword evidence="3" id="KW-0676">Redox-active center</keyword>
<feature type="region of interest" description="Disordered" evidence="8">
    <location>
        <begin position="89"/>
        <end position="128"/>
    </location>
</feature>
<dbReference type="SUPFAM" id="SSF52833">
    <property type="entry name" value="Thioredoxin-like"/>
    <property type="match status" value="1"/>
</dbReference>
<dbReference type="Gramene" id="Pp3c5_12950V3.3">
    <property type="protein sequence ID" value="Pp3c5_12950V3.3"/>
    <property type="gene ID" value="Pp3c5_12950"/>
</dbReference>
<evidence type="ECO:0000313" key="9">
    <source>
        <dbReference type="EnsemblPlants" id="Pp3c5_12950V3.3"/>
    </source>
</evidence>
<dbReference type="InterPro" id="IPR032801">
    <property type="entry name" value="PXL2A/B/C"/>
</dbReference>
<feature type="compositionally biased region" description="Low complexity" evidence="8">
    <location>
        <begin position="114"/>
        <end position="125"/>
    </location>
</feature>
<name>A0A7I4DQH8_PHYPA</name>
<protein>
    <recommendedName>
        <fullName evidence="5">Peroxiredoxin-like 2A</fullName>
    </recommendedName>
    <alternativeName>
        <fullName evidence="7">Peroxiredoxin-like 2 activated in M-CSF stimulated monocytes</fullName>
    </alternativeName>
    <alternativeName>
        <fullName evidence="6">Redox-regulatory protein FAM213A</fullName>
    </alternativeName>
</protein>
<evidence type="ECO:0000256" key="4">
    <source>
        <dbReference type="ARBA" id="ARBA00023787"/>
    </source>
</evidence>
<evidence type="ECO:0000256" key="1">
    <source>
        <dbReference type="ARBA" id="ARBA00004496"/>
    </source>
</evidence>
<evidence type="ECO:0000256" key="5">
    <source>
        <dbReference type="ARBA" id="ARBA00023849"/>
    </source>
</evidence>